<dbReference type="PROSITE" id="PS51352">
    <property type="entry name" value="THIOREDOXIN_2"/>
    <property type="match status" value="1"/>
</dbReference>
<dbReference type="InterPro" id="IPR050620">
    <property type="entry name" value="Thioredoxin_H-type-like"/>
</dbReference>
<evidence type="ECO:0000313" key="4">
    <source>
        <dbReference type="Proteomes" id="UP001165122"/>
    </source>
</evidence>
<dbReference type="OrthoDB" id="2121326at2759"/>
<dbReference type="Gene3D" id="3.40.30.10">
    <property type="entry name" value="Glutaredoxin"/>
    <property type="match status" value="1"/>
</dbReference>
<feature type="signal peptide" evidence="1">
    <location>
        <begin position="1"/>
        <end position="21"/>
    </location>
</feature>
<reference evidence="4" key="1">
    <citation type="journal article" date="2023" name="Commun. Biol.">
        <title>Genome analysis of Parmales, the sister group of diatoms, reveals the evolutionary specialization of diatoms from phago-mixotrophs to photoautotrophs.</title>
        <authorList>
            <person name="Ban H."/>
            <person name="Sato S."/>
            <person name="Yoshikawa S."/>
            <person name="Yamada K."/>
            <person name="Nakamura Y."/>
            <person name="Ichinomiya M."/>
            <person name="Sato N."/>
            <person name="Blanc-Mathieu R."/>
            <person name="Endo H."/>
            <person name="Kuwata A."/>
            <person name="Ogata H."/>
        </authorList>
    </citation>
    <scope>NUCLEOTIDE SEQUENCE [LARGE SCALE GENOMIC DNA]</scope>
    <source>
        <strain evidence="4">NIES 3700</strain>
    </source>
</reference>
<evidence type="ECO:0000313" key="3">
    <source>
        <dbReference type="EMBL" id="GMH48817.1"/>
    </source>
</evidence>
<evidence type="ECO:0000256" key="1">
    <source>
        <dbReference type="SAM" id="SignalP"/>
    </source>
</evidence>
<dbReference type="SUPFAM" id="SSF52833">
    <property type="entry name" value="Thioredoxin-like"/>
    <property type="match status" value="1"/>
</dbReference>
<proteinExistence type="predicted"/>
<organism evidence="3 4">
    <name type="scientific">Triparma laevis f. longispina</name>
    <dbReference type="NCBI Taxonomy" id="1714387"/>
    <lineage>
        <taxon>Eukaryota</taxon>
        <taxon>Sar</taxon>
        <taxon>Stramenopiles</taxon>
        <taxon>Ochrophyta</taxon>
        <taxon>Bolidophyceae</taxon>
        <taxon>Parmales</taxon>
        <taxon>Triparmaceae</taxon>
        <taxon>Triparma</taxon>
    </lineage>
</organism>
<keyword evidence="4" id="KW-1185">Reference proteome</keyword>
<dbReference type="InterPro" id="IPR036249">
    <property type="entry name" value="Thioredoxin-like_sf"/>
</dbReference>
<dbReference type="EMBL" id="BRXW01000376">
    <property type="protein sequence ID" value="GMH48817.1"/>
    <property type="molecule type" value="Genomic_DNA"/>
</dbReference>
<dbReference type="PANTHER" id="PTHR10438:SF405">
    <property type="entry name" value="THIOREDOXIN DOMAIN-CONTAINING PROTEIN"/>
    <property type="match status" value="1"/>
</dbReference>
<sequence length="542" mass="59348">MRASLTSLFLFLLIAASPCDTFTPTPTRELKTSDNRPSTIGSHCYQLSHRSSARSSPRQTSSLFARNEVTSVVVDGNELRYLFPETPQARYAKLEFIEDSNEIKPSRGSTLAPFKGSSKDVALIPPALLIASVLNFINGRYGGNWYSEMLAEGLMHCLSPTANLYVISAKSSSTLQQIPNGPTTTTINVNEEEKRFVDIIGNFDVLLDCVGDEGEMREADDFGILAQLRKDFNLGTYISTQTAGQKEVVDGGVWNGGQEAKRYAQELESAQPTPADTLNSRAFLSTYNGNTFQAVMAKLIQNGVKSKATFKNGVYYRGADLQLLWEGTTWPRDSDGVNVRFGFPVPENVGEKRQQGFNWGAGGEEEEEQGFGEEIGGEEEDLDVSVGVPEIDIVKKPGESSATSTPTPKTAAASNIKTVKNMDDVRDEILDAQRSAVLFLSAPFCKTCKYLAPQYSRMAKLTEGGGGKEVDFIKISVVGDEAKEVSRWLGVEAVPTFVFFKKGQRIGEPVTTTKLNKKSKVQKGIDILVEGREGWNLDVDDD</sequence>
<gene>
    <name evidence="3" type="ORF">TrLO_g14397</name>
</gene>
<dbReference type="PANTHER" id="PTHR10438">
    <property type="entry name" value="THIOREDOXIN"/>
    <property type="match status" value="1"/>
</dbReference>
<dbReference type="Proteomes" id="UP001165122">
    <property type="component" value="Unassembled WGS sequence"/>
</dbReference>
<protein>
    <recommendedName>
        <fullName evidence="2">Thioredoxin domain-containing protein</fullName>
    </recommendedName>
</protein>
<dbReference type="InterPro" id="IPR013766">
    <property type="entry name" value="Thioredoxin_domain"/>
</dbReference>
<comment type="caution">
    <text evidence="3">The sequence shown here is derived from an EMBL/GenBank/DDBJ whole genome shotgun (WGS) entry which is preliminary data.</text>
</comment>
<accession>A0A9W6ZCJ6</accession>
<keyword evidence="1" id="KW-0732">Signal</keyword>
<dbReference type="CDD" id="cd02947">
    <property type="entry name" value="TRX_family"/>
    <property type="match status" value="1"/>
</dbReference>
<dbReference type="Pfam" id="PF00085">
    <property type="entry name" value="Thioredoxin"/>
    <property type="match status" value="1"/>
</dbReference>
<feature type="domain" description="Thioredoxin" evidence="2">
    <location>
        <begin position="382"/>
        <end position="530"/>
    </location>
</feature>
<name>A0A9W6ZCJ6_9STRA</name>
<evidence type="ECO:0000259" key="2">
    <source>
        <dbReference type="PROSITE" id="PS51352"/>
    </source>
</evidence>
<dbReference type="AlphaFoldDB" id="A0A9W6ZCJ6"/>
<feature type="chain" id="PRO_5040928331" description="Thioredoxin domain-containing protein" evidence="1">
    <location>
        <begin position="22"/>
        <end position="542"/>
    </location>
</feature>